<name>A0ACB9X4A5_CHAAC</name>
<sequence>MLRNMMDGFQTKTKFEERAAERLRADDGWIGLQMKQGLIFLAAQRWQQEAYRDATEHQSQFAAASSDKSEALLLIYGPLMACQYMDPPPSLL</sequence>
<comment type="caution">
    <text evidence="1">The sequence shown here is derived from an EMBL/GenBank/DDBJ whole genome shotgun (WGS) entry which is preliminary data.</text>
</comment>
<accession>A0ACB9X4A5</accession>
<gene>
    <name evidence="1" type="ORF">KUCAC02_029276</name>
</gene>
<reference evidence="1" key="1">
    <citation type="submission" date="2022-05" db="EMBL/GenBank/DDBJ databases">
        <title>Chromosome-level genome of Chaenocephalus aceratus.</title>
        <authorList>
            <person name="Park H."/>
        </authorList>
    </citation>
    <scope>NUCLEOTIDE SEQUENCE</scope>
    <source>
        <strain evidence="1">KU_202001</strain>
    </source>
</reference>
<keyword evidence="2" id="KW-1185">Reference proteome</keyword>
<protein>
    <submittedName>
        <fullName evidence="1">Uncharacterized protein</fullName>
    </submittedName>
</protein>
<organism evidence="1 2">
    <name type="scientific">Chaenocephalus aceratus</name>
    <name type="common">Blackfin icefish</name>
    <name type="synonym">Chaenichthys aceratus</name>
    <dbReference type="NCBI Taxonomy" id="36190"/>
    <lineage>
        <taxon>Eukaryota</taxon>
        <taxon>Metazoa</taxon>
        <taxon>Chordata</taxon>
        <taxon>Craniata</taxon>
        <taxon>Vertebrata</taxon>
        <taxon>Euteleostomi</taxon>
        <taxon>Actinopterygii</taxon>
        <taxon>Neopterygii</taxon>
        <taxon>Teleostei</taxon>
        <taxon>Neoteleostei</taxon>
        <taxon>Acanthomorphata</taxon>
        <taxon>Eupercaria</taxon>
        <taxon>Perciformes</taxon>
        <taxon>Notothenioidei</taxon>
        <taxon>Channichthyidae</taxon>
        <taxon>Chaenocephalus</taxon>
    </lineage>
</organism>
<proteinExistence type="predicted"/>
<dbReference type="EMBL" id="CM043793">
    <property type="protein sequence ID" value="KAI4821341.1"/>
    <property type="molecule type" value="Genomic_DNA"/>
</dbReference>
<dbReference type="Proteomes" id="UP001057452">
    <property type="component" value="Chromosome 9"/>
</dbReference>
<evidence type="ECO:0000313" key="1">
    <source>
        <dbReference type="EMBL" id="KAI4821341.1"/>
    </source>
</evidence>
<evidence type="ECO:0000313" key="2">
    <source>
        <dbReference type="Proteomes" id="UP001057452"/>
    </source>
</evidence>